<organism evidence="4 5">
    <name type="scientific">Nocardioides dubius</name>
    <dbReference type="NCBI Taxonomy" id="317019"/>
    <lineage>
        <taxon>Bacteria</taxon>
        <taxon>Bacillati</taxon>
        <taxon>Actinomycetota</taxon>
        <taxon>Actinomycetes</taxon>
        <taxon>Propionibacteriales</taxon>
        <taxon>Nocardioidaceae</taxon>
        <taxon>Nocardioides</taxon>
    </lineage>
</organism>
<feature type="region of interest" description="Disordered" evidence="1">
    <location>
        <begin position="398"/>
        <end position="435"/>
    </location>
</feature>
<dbReference type="PANTHER" id="PTHR33371">
    <property type="entry name" value="INTERMEMBRANE PHOSPHOLIPID TRANSPORT SYSTEM BINDING PROTEIN MLAD-RELATED"/>
    <property type="match status" value="1"/>
</dbReference>
<feature type="transmembrane region" description="Helical" evidence="2">
    <location>
        <begin position="15"/>
        <end position="34"/>
    </location>
</feature>
<dbReference type="InterPro" id="IPR003399">
    <property type="entry name" value="Mce/MlaD"/>
</dbReference>
<comment type="caution">
    <text evidence="4">The sequence shown here is derived from an EMBL/GenBank/DDBJ whole genome shotgun (WGS) entry which is preliminary data.</text>
</comment>
<dbReference type="Pfam" id="PF02470">
    <property type="entry name" value="MlaD"/>
    <property type="match status" value="1"/>
</dbReference>
<dbReference type="Proteomes" id="UP001501581">
    <property type="component" value="Unassembled WGS sequence"/>
</dbReference>
<dbReference type="EMBL" id="BAAALG010000012">
    <property type="protein sequence ID" value="GAA1109822.1"/>
    <property type="molecule type" value="Genomic_DNA"/>
</dbReference>
<keyword evidence="5" id="KW-1185">Reference proteome</keyword>
<evidence type="ECO:0000313" key="5">
    <source>
        <dbReference type="Proteomes" id="UP001501581"/>
    </source>
</evidence>
<dbReference type="PANTHER" id="PTHR33371:SF4">
    <property type="entry name" value="INTERMEMBRANE PHOSPHOLIPID TRANSPORT SYSTEM BINDING PROTEIN MLAD"/>
    <property type="match status" value="1"/>
</dbReference>
<proteinExistence type="predicted"/>
<gene>
    <name evidence="4" type="ORF">GCM10009668_32880</name>
</gene>
<keyword evidence="2" id="KW-1133">Transmembrane helix</keyword>
<reference evidence="4 5" key="1">
    <citation type="journal article" date="2019" name="Int. J. Syst. Evol. Microbiol.">
        <title>The Global Catalogue of Microorganisms (GCM) 10K type strain sequencing project: providing services to taxonomists for standard genome sequencing and annotation.</title>
        <authorList>
            <consortium name="The Broad Institute Genomics Platform"/>
            <consortium name="The Broad Institute Genome Sequencing Center for Infectious Disease"/>
            <person name="Wu L."/>
            <person name="Ma J."/>
        </authorList>
    </citation>
    <scope>NUCLEOTIDE SEQUENCE [LARGE SCALE GENOMIC DNA]</scope>
    <source>
        <strain evidence="4 5">JCM 13008</strain>
    </source>
</reference>
<feature type="domain" description="Mce/MlaD" evidence="3">
    <location>
        <begin position="46"/>
        <end position="123"/>
    </location>
</feature>
<name>A0ABN1TZH3_9ACTN</name>
<dbReference type="RefSeq" id="WP_343995932.1">
    <property type="nucleotide sequence ID" value="NZ_BAAALG010000012.1"/>
</dbReference>
<dbReference type="SUPFAM" id="SSF58104">
    <property type="entry name" value="Methyl-accepting chemotaxis protein (MCP) signaling domain"/>
    <property type="match status" value="1"/>
</dbReference>
<sequence length="435" mass="45818">MSDDGKEALNPRTRLGVVVAFSTLCALVFGFLWINSGGRIPVVSQDGYTIAMDVPEVANVVYFSDVMVAGVKVGKVTEVEERGDHARVVVELDDEVAPLHEGATMQVRAKSLVEESFLEITDGEGAVLASGSTLPEGAAKPATQLNDVLESLDAPTRAAVRKSVQSLSKATDGRSSDYEAAFAGLGDLGREGATVLDAISDQSKDLTELTRSSSRVLAALSTRRGQIAALVGDAQALSEATAGQEQEIGAVLRALPPVMSSARSSSDDLTELGDALLPVVADLDAAAPALAQAVEELPATTRDLRATLPALTSVLKQAPATTDQVPTFSTGVRNIVPPATTLMSDLNPMLGYLEPYGKDLAAFFANFSGTLSQKDANGHWFRITVIANEKSLKNSPINTHIGPLNRNNPLPRPGSLDSLAPYSGTYPRVEREPVQ</sequence>
<keyword evidence="2" id="KW-0472">Membrane</keyword>
<dbReference type="InterPro" id="IPR052336">
    <property type="entry name" value="MlaD_Phospholipid_Transporter"/>
</dbReference>
<protein>
    <recommendedName>
        <fullName evidence="3">Mce/MlaD domain-containing protein</fullName>
    </recommendedName>
</protein>
<accession>A0ABN1TZH3</accession>
<evidence type="ECO:0000313" key="4">
    <source>
        <dbReference type="EMBL" id="GAA1109822.1"/>
    </source>
</evidence>
<evidence type="ECO:0000256" key="1">
    <source>
        <dbReference type="SAM" id="MobiDB-lite"/>
    </source>
</evidence>
<evidence type="ECO:0000259" key="3">
    <source>
        <dbReference type="Pfam" id="PF02470"/>
    </source>
</evidence>
<keyword evidence="2" id="KW-0812">Transmembrane</keyword>
<evidence type="ECO:0000256" key="2">
    <source>
        <dbReference type="SAM" id="Phobius"/>
    </source>
</evidence>